<reference evidence="1" key="2">
    <citation type="submission" date="2020-07" db="EMBL/GenBank/DDBJ databases">
        <authorList>
            <person name="Vera ALvarez R."/>
            <person name="Arias-Moreno D.M."/>
            <person name="Jimenez-Jacinto V."/>
            <person name="Jimenez-Bremont J.F."/>
            <person name="Swaminathan K."/>
            <person name="Moose S.P."/>
            <person name="Guerrero-Gonzalez M.L."/>
            <person name="Marino-Ramirez L."/>
            <person name="Landsman D."/>
            <person name="Rodriguez-Kessler M."/>
            <person name="Delgado-Sanchez P."/>
        </authorList>
    </citation>
    <scope>NUCLEOTIDE SEQUENCE</scope>
    <source>
        <tissue evidence="1">Cladode</tissue>
    </source>
</reference>
<sequence>MVSLNGKTSTGTNFGGRGSPSVQLCVLSPNVVGTSSQLDYPLSSASLFHSAPSNLKSAKDTFRSPLFSLKRVDLLGNPTNCCNDLFPNAEGNGSLKACKEQPTLDSRLY</sequence>
<evidence type="ECO:0000313" key="1">
    <source>
        <dbReference type="EMBL" id="MBA4649581.1"/>
    </source>
</evidence>
<dbReference type="AlphaFoldDB" id="A0A7C9DRA1"/>
<reference evidence="1" key="1">
    <citation type="journal article" date="2013" name="J. Plant Res.">
        <title>Effect of fungi and light on seed germination of three Opuntia species from semiarid lands of central Mexico.</title>
        <authorList>
            <person name="Delgado-Sanchez P."/>
            <person name="Jimenez-Bremont J.F."/>
            <person name="Guerrero-Gonzalez Mde L."/>
            <person name="Flores J."/>
        </authorList>
    </citation>
    <scope>NUCLEOTIDE SEQUENCE</scope>
    <source>
        <tissue evidence="1">Cladode</tissue>
    </source>
</reference>
<proteinExistence type="predicted"/>
<dbReference type="EMBL" id="GISG01161129">
    <property type="protein sequence ID" value="MBA4649581.1"/>
    <property type="molecule type" value="Transcribed_RNA"/>
</dbReference>
<organism evidence="1">
    <name type="scientific">Opuntia streptacantha</name>
    <name type="common">Prickly pear cactus</name>
    <name type="synonym">Opuntia cardona</name>
    <dbReference type="NCBI Taxonomy" id="393608"/>
    <lineage>
        <taxon>Eukaryota</taxon>
        <taxon>Viridiplantae</taxon>
        <taxon>Streptophyta</taxon>
        <taxon>Embryophyta</taxon>
        <taxon>Tracheophyta</taxon>
        <taxon>Spermatophyta</taxon>
        <taxon>Magnoliopsida</taxon>
        <taxon>eudicotyledons</taxon>
        <taxon>Gunneridae</taxon>
        <taxon>Pentapetalae</taxon>
        <taxon>Caryophyllales</taxon>
        <taxon>Cactineae</taxon>
        <taxon>Cactaceae</taxon>
        <taxon>Opuntioideae</taxon>
        <taxon>Opuntia</taxon>
    </lineage>
</organism>
<protein>
    <submittedName>
        <fullName evidence="1">Uncharacterized protein</fullName>
    </submittedName>
</protein>
<name>A0A7C9DRA1_OPUST</name>
<accession>A0A7C9DRA1</accession>